<evidence type="ECO:0000256" key="2">
    <source>
        <dbReference type="SAM" id="SignalP"/>
    </source>
</evidence>
<dbReference type="EMBL" id="BGZK01000059">
    <property type="protein sequence ID" value="GBP13740.1"/>
    <property type="molecule type" value="Genomic_DNA"/>
</dbReference>
<keyword evidence="4" id="KW-1185">Reference proteome</keyword>
<evidence type="ECO:0000256" key="1">
    <source>
        <dbReference type="SAM" id="MobiDB-lite"/>
    </source>
</evidence>
<sequence length="116" mass="13828">MNFFFLVCRMMLGIVVQLIQKHCGSVTSLCPPQDRKITRRPRHRAPRIRNKINRRETRSDGRRPTAGGRDHCLRDLDHFIYKDYVLREASWKREKYLLNLLPPPEALFLRCDPRAK</sequence>
<evidence type="ECO:0000313" key="4">
    <source>
        <dbReference type="Proteomes" id="UP000299102"/>
    </source>
</evidence>
<dbReference type="Proteomes" id="UP000299102">
    <property type="component" value="Unassembled WGS sequence"/>
</dbReference>
<dbReference type="AlphaFoldDB" id="A0A4C1TJH7"/>
<organism evidence="3 4">
    <name type="scientific">Eumeta variegata</name>
    <name type="common">Bagworm moth</name>
    <name type="synonym">Eumeta japonica</name>
    <dbReference type="NCBI Taxonomy" id="151549"/>
    <lineage>
        <taxon>Eukaryota</taxon>
        <taxon>Metazoa</taxon>
        <taxon>Ecdysozoa</taxon>
        <taxon>Arthropoda</taxon>
        <taxon>Hexapoda</taxon>
        <taxon>Insecta</taxon>
        <taxon>Pterygota</taxon>
        <taxon>Neoptera</taxon>
        <taxon>Endopterygota</taxon>
        <taxon>Lepidoptera</taxon>
        <taxon>Glossata</taxon>
        <taxon>Ditrysia</taxon>
        <taxon>Tineoidea</taxon>
        <taxon>Psychidae</taxon>
        <taxon>Oiketicinae</taxon>
        <taxon>Eumeta</taxon>
    </lineage>
</organism>
<feature type="compositionally biased region" description="Basic residues" evidence="1">
    <location>
        <begin position="37"/>
        <end position="52"/>
    </location>
</feature>
<evidence type="ECO:0000313" key="3">
    <source>
        <dbReference type="EMBL" id="GBP13740.1"/>
    </source>
</evidence>
<reference evidence="3 4" key="1">
    <citation type="journal article" date="2019" name="Commun. Biol.">
        <title>The bagworm genome reveals a unique fibroin gene that provides high tensile strength.</title>
        <authorList>
            <person name="Kono N."/>
            <person name="Nakamura H."/>
            <person name="Ohtoshi R."/>
            <person name="Tomita M."/>
            <person name="Numata K."/>
            <person name="Arakawa K."/>
        </authorList>
    </citation>
    <scope>NUCLEOTIDE SEQUENCE [LARGE SCALE GENOMIC DNA]</scope>
</reference>
<feature type="region of interest" description="Disordered" evidence="1">
    <location>
        <begin position="34"/>
        <end position="68"/>
    </location>
</feature>
<accession>A0A4C1TJH7</accession>
<proteinExistence type="predicted"/>
<feature type="signal peptide" evidence="2">
    <location>
        <begin position="1"/>
        <end position="17"/>
    </location>
</feature>
<keyword evidence="2" id="KW-0732">Signal</keyword>
<gene>
    <name evidence="3" type="ORF">EVAR_7974_1</name>
</gene>
<feature type="compositionally biased region" description="Basic and acidic residues" evidence="1">
    <location>
        <begin position="53"/>
        <end position="68"/>
    </location>
</feature>
<protein>
    <recommendedName>
        <fullName evidence="5">Secreted protein</fullName>
    </recommendedName>
</protein>
<comment type="caution">
    <text evidence="3">The sequence shown here is derived from an EMBL/GenBank/DDBJ whole genome shotgun (WGS) entry which is preliminary data.</text>
</comment>
<evidence type="ECO:0008006" key="5">
    <source>
        <dbReference type="Google" id="ProtNLM"/>
    </source>
</evidence>
<feature type="chain" id="PRO_5020028408" description="Secreted protein" evidence="2">
    <location>
        <begin position="18"/>
        <end position="116"/>
    </location>
</feature>
<name>A0A4C1TJH7_EUMVA</name>